<evidence type="ECO:0000313" key="2">
    <source>
        <dbReference type="EMBL" id="OQE68840.1"/>
    </source>
</evidence>
<sequence>MASTSSPFNNDRIRKHDDKVLLARITEYFEAFANADAQKMDSMVADDYHMSDIPLGIVRSSKEAWFQQNRGFSSLMTNISVEAISLHGSSKPGSFAVMENVVRFTLKVDPPEAAKANLPPGIKKGDSSGMIMLSTIWWNSDGKIARELEYGKLLWEGFDINAFNTW</sequence>
<dbReference type="Gene3D" id="3.10.450.50">
    <property type="match status" value="1"/>
</dbReference>
<dbReference type="AlphaFoldDB" id="A0A1V6X128"/>
<dbReference type="OrthoDB" id="6287725at2759"/>
<comment type="caution">
    <text evidence="2">The sequence shown here is derived from an EMBL/GenBank/DDBJ whole genome shotgun (WGS) entry which is preliminary data.</text>
</comment>
<dbReference type="EMBL" id="MOOB01000143">
    <property type="protein sequence ID" value="OQE68840.1"/>
    <property type="molecule type" value="Genomic_DNA"/>
</dbReference>
<dbReference type="InterPro" id="IPR032710">
    <property type="entry name" value="NTF2-like_dom_sf"/>
</dbReference>
<name>A0A1V6X128_PENNA</name>
<reference evidence="2" key="1">
    <citation type="submission" date="2016-10" db="EMBL/GenBank/DDBJ databases">
        <title>Uncovering the secondary metabolism of Penicillium species provides insights into the evolution of 6-MSA pathways.</title>
        <authorList>
            <person name="Nielsen J.C."/>
            <person name="Nielsen J."/>
        </authorList>
    </citation>
    <scope>NUCLEOTIDE SEQUENCE [LARGE SCALE GENOMIC DNA]</scope>
    <source>
        <strain evidence="2">IBT 13039</strain>
    </source>
</reference>
<accession>A0A1V6X128</accession>
<keyword evidence="3" id="KW-1185">Reference proteome</keyword>
<dbReference type="OMA" id="INAFNTW"/>
<dbReference type="EMBL" id="CAJVNV010000005">
    <property type="protein sequence ID" value="CAG7940054.1"/>
    <property type="molecule type" value="Genomic_DNA"/>
</dbReference>
<evidence type="ECO:0000313" key="3">
    <source>
        <dbReference type="Proteomes" id="UP000191691"/>
    </source>
</evidence>
<organism evidence="2 3">
    <name type="scientific">Penicillium nalgiovense</name>
    <dbReference type="NCBI Taxonomy" id="60175"/>
    <lineage>
        <taxon>Eukaryota</taxon>
        <taxon>Fungi</taxon>
        <taxon>Dikarya</taxon>
        <taxon>Ascomycota</taxon>
        <taxon>Pezizomycotina</taxon>
        <taxon>Eurotiomycetes</taxon>
        <taxon>Eurotiomycetidae</taxon>
        <taxon>Eurotiales</taxon>
        <taxon>Aspergillaceae</taxon>
        <taxon>Penicillium</taxon>
    </lineage>
</organism>
<proteinExistence type="predicted"/>
<protein>
    <recommendedName>
        <fullName evidence="4">SnoaL-like domain-containing protein</fullName>
    </recommendedName>
</protein>
<evidence type="ECO:0008006" key="4">
    <source>
        <dbReference type="Google" id="ProtNLM"/>
    </source>
</evidence>
<dbReference type="SUPFAM" id="SSF54427">
    <property type="entry name" value="NTF2-like"/>
    <property type="match status" value="1"/>
</dbReference>
<reference evidence="3" key="2">
    <citation type="journal article" date="2017" name="Nat. Microbiol.">
        <title>Global analysis of biosynthetic gene clusters reveals vast potential of secondary metabolite production in Penicillium species.</title>
        <authorList>
            <person name="Nielsen J.C."/>
            <person name="Grijseels S."/>
            <person name="Prigent S."/>
            <person name="Ji B."/>
            <person name="Dainat J."/>
            <person name="Nielsen K.F."/>
            <person name="Frisvad J.C."/>
            <person name="Workman M."/>
            <person name="Nielsen J."/>
        </authorList>
    </citation>
    <scope>NUCLEOTIDE SEQUENCE [LARGE SCALE GENOMIC DNA]</scope>
    <source>
        <strain evidence="3">IBT 13039</strain>
    </source>
</reference>
<dbReference type="Proteomes" id="UP000191691">
    <property type="component" value="Unassembled WGS sequence"/>
</dbReference>
<dbReference type="Proteomes" id="UP001153461">
    <property type="component" value="Unassembled WGS sequence"/>
</dbReference>
<evidence type="ECO:0000313" key="1">
    <source>
        <dbReference type="EMBL" id="CAG7940054.1"/>
    </source>
</evidence>
<reference evidence="1" key="3">
    <citation type="submission" date="2021-07" db="EMBL/GenBank/DDBJ databases">
        <authorList>
            <person name="Branca A.L. A."/>
        </authorList>
    </citation>
    <scope>NUCLEOTIDE SEQUENCE</scope>
</reference>
<gene>
    <name evidence="2" type="ORF">PENNAL_c0143G02484</name>
    <name evidence="1" type="ORF">PNAL_LOCUS173</name>
</gene>